<gene>
    <name evidence="2" type="ORF">Mame_04972</name>
</gene>
<dbReference type="EMBL" id="CP020332">
    <property type="protein sequence ID" value="AQZ54264.1"/>
    <property type="molecule type" value="Genomic_DNA"/>
</dbReference>
<protein>
    <submittedName>
        <fullName evidence="2">Uncharacterized protein</fullName>
    </submittedName>
</protein>
<reference evidence="2 3" key="1">
    <citation type="submission" date="2017-03" db="EMBL/GenBank/DDBJ databases">
        <title>Foreign affairs: Plasmid Transfer between Roseobacters and Rhizobia.</title>
        <authorList>
            <person name="Bartling P."/>
            <person name="Bunk B."/>
            <person name="Overmann J."/>
            <person name="Brinkmann H."/>
            <person name="Petersen J."/>
        </authorList>
    </citation>
    <scope>NUCLEOTIDE SEQUENCE [LARGE SCALE GENOMIC DNA]</scope>
    <source>
        <strain evidence="2 3">MACL11</strain>
        <plasmid evidence="3">Plasmid pmm259</plasmid>
    </source>
</reference>
<feature type="chain" id="PRO_5010728282" evidence="1">
    <location>
        <begin position="22"/>
        <end position="197"/>
    </location>
</feature>
<keyword evidence="3" id="KW-1185">Reference proteome</keyword>
<proteinExistence type="predicted"/>
<accession>A0A1U9Z9B2</accession>
<dbReference type="KEGG" id="mmed:Mame_04972"/>
<evidence type="ECO:0000313" key="2">
    <source>
        <dbReference type="EMBL" id="AQZ54264.1"/>
    </source>
</evidence>
<keyword evidence="2" id="KW-0614">Plasmid</keyword>
<evidence type="ECO:0000313" key="3">
    <source>
        <dbReference type="Proteomes" id="UP000191135"/>
    </source>
</evidence>
<keyword evidence="1" id="KW-0732">Signal</keyword>
<feature type="signal peptide" evidence="1">
    <location>
        <begin position="1"/>
        <end position="21"/>
    </location>
</feature>
<dbReference type="Proteomes" id="UP000191135">
    <property type="component" value="Plasmid pMM259"/>
</dbReference>
<dbReference type="RefSeq" id="WP_018067332.1">
    <property type="nucleotide sequence ID" value="NZ_AQWH01000038.1"/>
</dbReference>
<name>A0A1U9Z9B2_9HYPH</name>
<evidence type="ECO:0000256" key="1">
    <source>
        <dbReference type="SAM" id="SignalP"/>
    </source>
</evidence>
<dbReference type="AlphaFoldDB" id="A0A1U9Z9B2"/>
<sequence precursor="true">MKKLVLFFAPALMLHAGLTHAAEGTDQIEQLFDSMLGGQSGACTDTVKISLTDAIRAGIDTEVARKEAALQQPKPVDGLGCLDNLMNLDLDIAIQVPDVQGLFDSALSNAEQQICSFAQEAWDKATEPLTSALQLPSFDGISVDSFTGGSSDVLDFGSVNMGLSQGGDYGGDAGVRDAGANSLLRDTYQKLYGTGGQ</sequence>
<organism evidence="2 3">
    <name type="scientific">Martelella mediterranea DSM 17316</name>
    <dbReference type="NCBI Taxonomy" id="1122214"/>
    <lineage>
        <taxon>Bacteria</taxon>
        <taxon>Pseudomonadati</taxon>
        <taxon>Pseudomonadota</taxon>
        <taxon>Alphaproteobacteria</taxon>
        <taxon>Hyphomicrobiales</taxon>
        <taxon>Aurantimonadaceae</taxon>
        <taxon>Martelella</taxon>
    </lineage>
</organism>
<dbReference type="OrthoDB" id="7840966at2"/>
<geneLocation type="plasmid" evidence="3">
    <name>pmm259</name>
</geneLocation>